<reference evidence="2 3" key="1">
    <citation type="journal article" date="2013" name="PLoS ONE">
        <title>Predicting the Proteins of Angomonas deanei, Strigomonas culicis and Their Respective Endosymbionts Reveals New Aspects of the Trypanosomatidae Family.</title>
        <authorList>
            <person name="Motta M.C."/>
            <person name="Martins A.C."/>
            <person name="de Souza S.S."/>
            <person name="Catta-Preta C.M."/>
            <person name="Silva R."/>
            <person name="Klein C.C."/>
            <person name="de Almeida L.G."/>
            <person name="de Lima Cunha O."/>
            <person name="Ciapina L.P."/>
            <person name="Brocchi M."/>
            <person name="Colabardini A.C."/>
            <person name="de Araujo Lima B."/>
            <person name="Machado C.R."/>
            <person name="de Almeida Soares C.M."/>
            <person name="Probst C.M."/>
            <person name="de Menezes C.B."/>
            <person name="Thompson C.E."/>
            <person name="Bartholomeu D.C."/>
            <person name="Gradia D.F."/>
            <person name="Pavoni D.P."/>
            <person name="Grisard E.C."/>
            <person name="Fantinatti-Garboggini F."/>
            <person name="Marchini F.K."/>
            <person name="Rodrigues-Luiz G.F."/>
            <person name="Wagner G."/>
            <person name="Goldman G.H."/>
            <person name="Fietto J.L."/>
            <person name="Elias M.C."/>
            <person name="Goldman M.H."/>
            <person name="Sagot M.F."/>
            <person name="Pereira M."/>
            <person name="Stoco P.H."/>
            <person name="de Mendonca-Neto R.P."/>
            <person name="Teixeira S.M."/>
            <person name="Maciel T.E."/>
            <person name="de Oliveira Mendes T.A."/>
            <person name="Urmenyi T.P."/>
            <person name="de Souza W."/>
            <person name="Schenkman S."/>
            <person name="de Vasconcelos A.T."/>
        </authorList>
    </citation>
    <scope>NUCLEOTIDE SEQUENCE [LARGE SCALE GENOMIC DNA]</scope>
</reference>
<evidence type="ECO:0000313" key="2">
    <source>
        <dbReference type="EMBL" id="EPY18304.1"/>
    </source>
</evidence>
<dbReference type="AlphaFoldDB" id="S9TNK5"/>
<evidence type="ECO:0000256" key="1">
    <source>
        <dbReference type="SAM" id="Phobius"/>
    </source>
</evidence>
<proteinExistence type="predicted"/>
<evidence type="ECO:0000313" key="3">
    <source>
        <dbReference type="Proteomes" id="UP000015354"/>
    </source>
</evidence>
<organism evidence="2 3">
    <name type="scientific">Strigomonas culicis</name>
    <dbReference type="NCBI Taxonomy" id="28005"/>
    <lineage>
        <taxon>Eukaryota</taxon>
        <taxon>Discoba</taxon>
        <taxon>Euglenozoa</taxon>
        <taxon>Kinetoplastea</taxon>
        <taxon>Metakinetoplastina</taxon>
        <taxon>Trypanosomatida</taxon>
        <taxon>Trypanosomatidae</taxon>
        <taxon>Strigomonadinae</taxon>
        <taxon>Strigomonas</taxon>
    </lineage>
</organism>
<dbReference type="EMBL" id="ATMH01009999">
    <property type="protein sequence ID" value="EPY18304.1"/>
    <property type="molecule type" value="Genomic_DNA"/>
</dbReference>
<comment type="caution">
    <text evidence="2">The sequence shown here is derived from an EMBL/GenBank/DDBJ whole genome shotgun (WGS) entry which is preliminary data.</text>
</comment>
<keyword evidence="3" id="KW-1185">Reference proteome</keyword>
<accession>S9TNK5</accession>
<keyword evidence="1" id="KW-1133">Transmembrane helix</keyword>
<feature type="transmembrane region" description="Helical" evidence="1">
    <location>
        <begin position="21"/>
        <end position="42"/>
    </location>
</feature>
<sequence length="148" mass="17021">MLVTSDKRVILDAERYEVRQWSGYAVFQFFSLSAYTFCFLGIQHECTVVQLEQELKRDGKAPLTDAELREGLSAERIKSLKSYRYLFGDIGRRYPLLRRIVSFLAYVTSALMFASAIVMLRRPIEGYLGVTSTVLVSASFWCFMCEVI</sequence>
<keyword evidence="1" id="KW-0472">Membrane</keyword>
<feature type="transmembrane region" description="Helical" evidence="1">
    <location>
        <begin position="100"/>
        <end position="120"/>
    </location>
</feature>
<keyword evidence="1" id="KW-0812">Transmembrane</keyword>
<protein>
    <submittedName>
        <fullName evidence="2">Uncharacterized protein</fullName>
    </submittedName>
</protein>
<name>S9TNK5_9TRYP</name>
<feature type="transmembrane region" description="Helical" evidence="1">
    <location>
        <begin position="126"/>
        <end position="144"/>
    </location>
</feature>
<gene>
    <name evidence="2" type="ORF">STCU_10066</name>
</gene>
<dbReference type="Proteomes" id="UP000015354">
    <property type="component" value="Unassembled WGS sequence"/>
</dbReference>